<reference evidence="2 3" key="1">
    <citation type="submission" date="2018-01" db="EMBL/GenBank/DDBJ databases">
        <title>Draft genome sequence of Jishengella sp. NA12.</title>
        <authorList>
            <person name="Sahin N."/>
            <person name="Ay H."/>
            <person name="Saygin H."/>
        </authorList>
    </citation>
    <scope>NUCLEOTIDE SEQUENCE [LARGE SCALE GENOMIC DNA]</scope>
    <source>
        <strain evidence="2 3">NA12</strain>
    </source>
</reference>
<name>A0A2W2DLT3_9ACTN</name>
<dbReference type="SUPFAM" id="SSF143120">
    <property type="entry name" value="YefM-like"/>
    <property type="match status" value="1"/>
</dbReference>
<dbReference type="InterPro" id="IPR036165">
    <property type="entry name" value="YefM-like_sf"/>
</dbReference>
<evidence type="ECO:0000256" key="1">
    <source>
        <dbReference type="ARBA" id="ARBA00009981"/>
    </source>
</evidence>
<accession>A0A2W2DLT3</accession>
<organism evidence="2 3">
    <name type="scientific">Micromonospora craterilacus</name>
    <dbReference type="NCBI Taxonomy" id="1655439"/>
    <lineage>
        <taxon>Bacteria</taxon>
        <taxon>Bacillati</taxon>
        <taxon>Actinomycetota</taxon>
        <taxon>Actinomycetes</taxon>
        <taxon>Micromonosporales</taxon>
        <taxon>Micromonosporaceae</taxon>
        <taxon>Micromonospora</taxon>
    </lineage>
</organism>
<evidence type="ECO:0008006" key="4">
    <source>
        <dbReference type="Google" id="ProtNLM"/>
    </source>
</evidence>
<proteinExistence type="inferred from homology"/>
<protein>
    <recommendedName>
        <fullName evidence="4">Antitoxin</fullName>
    </recommendedName>
</protein>
<dbReference type="EMBL" id="POTY01000370">
    <property type="protein sequence ID" value="PZG06085.1"/>
    <property type="molecule type" value="Genomic_DNA"/>
</dbReference>
<dbReference type="RefSeq" id="WP_111219707.1">
    <property type="nucleotide sequence ID" value="NZ_POTY01000370.1"/>
</dbReference>
<evidence type="ECO:0000313" key="3">
    <source>
        <dbReference type="Proteomes" id="UP000248924"/>
    </source>
</evidence>
<sequence>MKVERVSVEKLRKDVGEWAKQIADGKPLDSHKVVTRHGTEALVVVDMDWYRLARKALKDPTDL</sequence>
<dbReference type="OrthoDB" id="9872550at2"/>
<gene>
    <name evidence="2" type="ORF">C1I95_32310</name>
</gene>
<comment type="caution">
    <text evidence="2">The sequence shown here is derived from an EMBL/GenBank/DDBJ whole genome shotgun (WGS) entry which is preliminary data.</text>
</comment>
<dbReference type="AlphaFoldDB" id="A0A2W2DLT3"/>
<evidence type="ECO:0000313" key="2">
    <source>
        <dbReference type="EMBL" id="PZG06085.1"/>
    </source>
</evidence>
<comment type="similarity">
    <text evidence="1">Belongs to the phD/YefM antitoxin family.</text>
</comment>
<keyword evidence="3" id="KW-1185">Reference proteome</keyword>
<dbReference type="Proteomes" id="UP000248924">
    <property type="component" value="Unassembled WGS sequence"/>
</dbReference>